<organism evidence="1 2">
    <name type="scientific">Clostridium celatum DSM 1785</name>
    <dbReference type="NCBI Taxonomy" id="545697"/>
    <lineage>
        <taxon>Bacteria</taxon>
        <taxon>Bacillati</taxon>
        <taxon>Bacillota</taxon>
        <taxon>Clostridia</taxon>
        <taxon>Eubacteriales</taxon>
        <taxon>Clostridiaceae</taxon>
        <taxon>Clostridium</taxon>
    </lineage>
</organism>
<dbReference type="Proteomes" id="UP000010420">
    <property type="component" value="Unassembled WGS sequence"/>
</dbReference>
<protein>
    <submittedName>
        <fullName evidence="1">Uncharacterized protein</fullName>
    </submittedName>
</protein>
<reference evidence="1 2" key="1">
    <citation type="submission" date="2012-05" db="EMBL/GenBank/DDBJ databases">
        <authorList>
            <person name="Weinstock G."/>
            <person name="Sodergren E."/>
            <person name="Lobos E.A."/>
            <person name="Fulton L."/>
            <person name="Fulton R."/>
            <person name="Courtney L."/>
            <person name="Fronick C."/>
            <person name="O'Laughlin M."/>
            <person name="Godfrey J."/>
            <person name="Wilson R.M."/>
            <person name="Miner T."/>
            <person name="Farmer C."/>
            <person name="Delehaunty K."/>
            <person name="Cordes M."/>
            <person name="Minx P."/>
            <person name="Tomlinson C."/>
            <person name="Chen J."/>
            <person name="Wollam A."/>
            <person name="Pepin K.H."/>
            <person name="Bhonagiri V."/>
            <person name="Zhang X."/>
            <person name="Suruliraj S."/>
            <person name="Warren W."/>
            <person name="Mitreva M."/>
            <person name="Mardis E.R."/>
            <person name="Wilson R.K."/>
        </authorList>
    </citation>
    <scope>NUCLEOTIDE SEQUENCE [LARGE SCALE GENOMIC DNA]</scope>
    <source>
        <strain evidence="1 2">DSM 1785</strain>
    </source>
</reference>
<proteinExistence type="predicted"/>
<accession>L1QF21</accession>
<keyword evidence="2" id="KW-1185">Reference proteome</keyword>
<gene>
    <name evidence="1" type="ORF">HMPREF0216_01779</name>
</gene>
<evidence type="ECO:0000313" key="2">
    <source>
        <dbReference type="Proteomes" id="UP000010420"/>
    </source>
</evidence>
<dbReference type="AlphaFoldDB" id="L1QF21"/>
<sequence>MALNIISVTHRGLEGILINVEVDIIKGIPSFNIIGYVSKILDRLAMEQLYYRKVRIKA</sequence>
<dbReference type="HOGENOM" id="CLU_2971290_0_0_9"/>
<name>L1QF21_9CLOT</name>
<dbReference type="EMBL" id="AMEZ01000053">
    <property type="protein sequence ID" value="EKY26594.1"/>
    <property type="molecule type" value="Genomic_DNA"/>
</dbReference>
<evidence type="ECO:0000313" key="1">
    <source>
        <dbReference type="EMBL" id="EKY26594.1"/>
    </source>
</evidence>
<dbReference type="PATRIC" id="fig|545697.3.peg.1750"/>
<comment type="caution">
    <text evidence="1">The sequence shown here is derived from an EMBL/GenBank/DDBJ whole genome shotgun (WGS) entry which is preliminary data.</text>
</comment>
<dbReference type="RefSeq" id="WP_005213437.1">
    <property type="nucleotide sequence ID" value="NZ_KB291645.1"/>
</dbReference>